<organism evidence="2 3">
    <name type="scientific">Brevibacterium jeotgali</name>
    <dbReference type="NCBI Taxonomy" id="1262550"/>
    <lineage>
        <taxon>Bacteria</taxon>
        <taxon>Bacillati</taxon>
        <taxon>Actinomycetota</taxon>
        <taxon>Actinomycetes</taxon>
        <taxon>Micrococcales</taxon>
        <taxon>Brevibacteriaceae</taxon>
        <taxon>Brevibacterium</taxon>
    </lineage>
</organism>
<dbReference type="Pfam" id="PF12502">
    <property type="entry name" value="DUF3710"/>
    <property type="match status" value="1"/>
</dbReference>
<keyword evidence="3" id="KW-1185">Reference proteome</keyword>
<feature type="compositionally biased region" description="Basic and acidic residues" evidence="1">
    <location>
        <begin position="1"/>
        <end position="13"/>
    </location>
</feature>
<evidence type="ECO:0008006" key="4">
    <source>
        <dbReference type="Google" id="ProtNLM"/>
    </source>
</evidence>
<sequence length="270" mass="29194">MGLFDRFKKERPDVTSADADDVPDVTEDVDAPGDADAASADAPAEDDEIVVDPKEAPRDRAEAGPFDVDDAVPERHRLTMGALAVPVLDGMQIRLETEDKTDRVLGVTMVHGKAAMQLQVFAAPRGEGIWKSIREEIADGVRRRRGKADELYTDLGNELVCQVPVRAKDGRTGVRVTRFAGIDGPRWFLRAVFSGTAVTEKESRAELVDLLRGVVVDRGSEAMPPRELIALTPPNITASATAGAEQSDAEPGDADDLNPFERGPEIAEVR</sequence>
<evidence type="ECO:0000313" key="3">
    <source>
        <dbReference type="Proteomes" id="UP000234462"/>
    </source>
</evidence>
<gene>
    <name evidence="2" type="ORF">BJEO58_02192</name>
</gene>
<evidence type="ECO:0000256" key="1">
    <source>
        <dbReference type="SAM" id="MobiDB-lite"/>
    </source>
</evidence>
<proteinExistence type="predicted"/>
<evidence type="ECO:0000313" key="2">
    <source>
        <dbReference type="EMBL" id="SMY12594.1"/>
    </source>
</evidence>
<feature type="compositionally biased region" description="Acidic residues" evidence="1">
    <location>
        <begin position="247"/>
        <end position="258"/>
    </location>
</feature>
<protein>
    <recommendedName>
        <fullName evidence="4">DUF3710 domain-containing protein</fullName>
    </recommendedName>
</protein>
<feature type="region of interest" description="Disordered" evidence="1">
    <location>
        <begin position="232"/>
        <end position="270"/>
    </location>
</feature>
<dbReference type="InterPro" id="IPR022183">
    <property type="entry name" value="DUF3710"/>
</dbReference>
<reference evidence="3" key="1">
    <citation type="submission" date="2017-03" db="EMBL/GenBank/DDBJ databases">
        <authorList>
            <person name="Monnet C."/>
        </authorList>
    </citation>
    <scope>NUCLEOTIDE SEQUENCE [LARGE SCALE GENOMIC DNA]</scope>
    <source>
        <strain evidence="3">SJ5-8</strain>
    </source>
</reference>
<dbReference type="OrthoDB" id="8480367at2"/>
<dbReference type="Proteomes" id="UP000234462">
    <property type="component" value="Unassembled WGS sequence"/>
</dbReference>
<feature type="compositionally biased region" description="Basic and acidic residues" evidence="1">
    <location>
        <begin position="51"/>
        <end position="62"/>
    </location>
</feature>
<name>A0A2H1L6Q7_9MICO</name>
<accession>A0A2H1L6Q7</accession>
<dbReference type="EMBL" id="FXZM01000010">
    <property type="protein sequence ID" value="SMY12594.1"/>
    <property type="molecule type" value="Genomic_DNA"/>
</dbReference>
<feature type="compositionally biased region" description="Acidic residues" evidence="1">
    <location>
        <begin position="18"/>
        <end position="33"/>
    </location>
</feature>
<dbReference type="RefSeq" id="WP_101589522.1">
    <property type="nucleotide sequence ID" value="NZ_FXZM01000010.1"/>
</dbReference>
<feature type="region of interest" description="Disordered" evidence="1">
    <location>
        <begin position="1"/>
        <end position="67"/>
    </location>
</feature>
<dbReference type="AlphaFoldDB" id="A0A2H1L6Q7"/>